<gene>
    <name evidence="2" type="ORF">CHU93_15150</name>
</gene>
<dbReference type="RefSeq" id="WP_094474993.1">
    <property type="nucleotide sequence ID" value="NZ_NOXT01000124.1"/>
</dbReference>
<dbReference type="Proteomes" id="UP000216991">
    <property type="component" value="Unassembled WGS sequence"/>
</dbReference>
<dbReference type="Gene3D" id="2.60.40.3230">
    <property type="match status" value="1"/>
</dbReference>
<reference evidence="2 3" key="1">
    <citation type="submission" date="2017-07" db="EMBL/GenBank/DDBJ databases">
        <title>Sandarakinorhabdus cyanobacteriorum sp. nov., a novel bacterium isolated from cyanobacterial aggregates in a eutrophic lake.</title>
        <authorList>
            <person name="Cai H."/>
        </authorList>
    </citation>
    <scope>NUCLEOTIDE SEQUENCE [LARGE SCALE GENOMIC DNA]</scope>
    <source>
        <strain evidence="2 3">TH057</strain>
    </source>
</reference>
<keyword evidence="1" id="KW-0732">Signal</keyword>
<evidence type="ECO:0000313" key="3">
    <source>
        <dbReference type="Proteomes" id="UP000216991"/>
    </source>
</evidence>
<dbReference type="AlphaFoldDB" id="A0A255Y613"/>
<dbReference type="InterPro" id="IPR038483">
    <property type="entry name" value="YcfL-like_sf"/>
</dbReference>
<feature type="signal peptide" evidence="1">
    <location>
        <begin position="1"/>
        <end position="23"/>
    </location>
</feature>
<dbReference type="EMBL" id="NOXT01000124">
    <property type="protein sequence ID" value="OYQ24697.1"/>
    <property type="molecule type" value="Genomic_DNA"/>
</dbReference>
<proteinExistence type="predicted"/>
<evidence type="ECO:0000256" key="1">
    <source>
        <dbReference type="SAM" id="SignalP"/>
    </source>
</evidence>
<name>A0A255Y613_9SPHN</name>
<comment type="caution">
    <text evidence="2">The sequence shown here is derived from an EMBL/GenBank/DDBJ whole genome shotgun (WGS) entry which is preliminary data.</text>
</comment>
<sequence>MMRALFLSSLAVAGAAMAVPAAAAENRVVTCDTWKARAFGDSAGPALVANVASSMTPIDLNAVQFTDRKLGRRIIIEGVQAVRNPNQGLKVFVRLVNCKSQPITVQLRTNFLDANQMPTEQPSAWRTVFLSPRATAGYEENSIAGGKVGAFYVELRPNL</sequence>
<feature type="chain" id="PRO_5012106689" evidence="1">
    <location>
        <begin position="24"/>
        <end position="159"/>
    </location>
</feature>
<protein>
    <submittedName>
        <fullName evidence="2">Uncharacterized protein</fullName>
    </submittedName>
</protein>
<accession>A0A255Y613</accession>
<evidence type="ECO:0000313" key="2">
    <source>
        <dbReference type="EMBL" id="OYQ24697.1"/>
    </source>
</evidence>
<dbReference type="OrthoDB" id="6027335at2"/>
<organism evidence="2 3">
    <name type="scientific">Sandarakinorhabdus cyanobacteriorum</name>
    <dbReference type="NCBI Taxonomy" id="1981098"/>
    <lineage>
        <taxon>Bacteria</taxon>
        <taxon>Pseudomonadati</taxon>
        <taxon>Pseudomonadota</taxon>
        <taxon>Alphaproteobacteria</taxon>
        <taxon>Sphingomonadales</taxon>
        <taxon>Sphingosinicellaceae</taxon>
        <taxon>Sandarakinorhabdus</taxon>
    </lineage>
</organism>
<keyword evidence="3" id="KW-1185">Reference proteome</keyword>